<keyword evidence="4" id="KW-1185">Reference proteome</keyword>
<evidence type="ECO:0000313" key="3">
    <source>
        <dbReference type="EMBL" id="GAA1935812.1"/>
    </source>
</evidence>
<evidence type="ECO:0000313" key="4">
    <source>
        <dbReference type="Proteomes" id="UP001501343"/>
    </source>
</evidence>
<keyword evidence="2" id="KW-0732">Signal</keyword>
<dbReference type="Pfam" id="PF13365">
    <property type="entry name" value="Trypsin_2"/>
    <property type="match status" value="1"/>
</dbReference>
<evidence type="ECO:0000256" key="1">
    <source>
        <dbReference type="SAM" id="MobiDB-lite"/>
    </source>
</evidence>
<feature type="chain" id="PRO_5046178853" description="Trypsin-like peptidase domain-containing protein" evidence="2">
    <location>
        <begin position="23"/>
        <end position="367"/>
    </location>
</feature>
<dbReference type="RefSeq" id="WP_248152901.1">
    <property type="nucleotide sequence ID" value="NZ_BAAAOF010000006.1"/>
</dbReference>
<gene>
    <name evidence="3" type="ORF">GCM10009775_29610</name>
</gene>
<comment type="caution">
    <text evidence="3">The sequence shown here is derived from an EMBL/GenBank/DDBJ whole genome shotgun (WGS) entry which is preliminary data.</text>
</comment>
<feature type="compositionally biased region" description="Low complexity" evidence="1">
    <location>
        <begin position="319"/>
        <end position="340"/>
    </location>
</feature>
<dbReference type="PROSITE" id="PS51257">
    <property type="entry name" value="PROKAR_LIPOPROTEIN"/>
    <property type="match status" value="1"/>
</dbReference>
<dbReference type="EMBL" id="BAAAOF010000006">
    <property type="protein sequence ID" value="GAA1935812.1"/>
    <property type="molecule type" value="Genomic_DNA"/>
</dbReference>
<dbReference type="InterPro" id="IPR009003">
    <property type="entry name" value="Peptidase_S1_PA"/>
</dbReference>
<feature type="signal peptide" evidence="2">
    <location>
        <begin position="1"/>
        <end position="22"/>
    </location>
</feature>
<dbReference type="Proteomes" id="UP001501343">
    <property type="component" value="Unassembled WGS sequence"/>
</dbReference>
<evidence type="ECO:0000256" key="2">
    <source>
        <dbReference type="SAM" id="SignalP"/>
    </source>
</evidence>
<feature type="region of interest" description="Disordered" evidence="1">
    <location>
        <begin position="310"/>
        <end position="367"/>
    </location>
</feature>
<dbReference type="InterPro" id="IPR043504">
    <property type="entry name" value="Peptidase_S1_PA_chymotrypsin"/>
</dbReference>
<proteinExistence type="predicted"/>
<feature type="compositionally biased region" description="Low complexity" evidence="1">
    <location>
        <begin position="349"/>
        <end position="361"/>
    </location>
</feature>
<sequence>MRRTPAIAVVIGMLLLAGCAVGAGPEPKPTASLPELGAPLTADDLAAFGGVAVVDLASRCTATLIETGADTAPAYVLTNGHCVGLDGAPANKTIVDEEAFGEATFFQTADTADDDRLRVAASRIEYATMRGTDVAIVQLDATLGELRSAGAVPLEIAADPPAEGEVVVNVAAPTQGLEDDDWVLRRGDCAVGATKDVIEFSWLWLAAQRNDCPGVLGGSSGSPLIADGEVVSIVNTTNTGVPVERGDTCYLGKPCEVDGAAAVFVPETSYGVRVAGIGSCFPGGVFALGGACPLEVTTLWDVSGGGIYGANGEDGGGRTPTSSCAAARTSRSASSRTCRSATRRRARMPRLTSVATRSPSLRTRRSR</sequence>
<accession>A0ABN2PZH9</accession>
<protein>
    <recommendedName>
        <fullName evidence="5">Trypsin-like peptidase domain-containing protein</fullName>
    </recommendedName>
</protein>
<name>A0ABN2PZH9_9MICO</name>
<reference evidence="3 4" key="1">
    <citation type="journal article" date="2019" name="Int. J. Syst. Evol. Microbiol.">
        <title>The Global Catalogue of Microorganisms (GCM) 10K type strain sequencing project: providing services to taxonomists for standard genome sequencing and annotation.</title>
        <authorList>
            <consortium name="The Broad Institute Genomics Platform"/>
            <consortium name="The Broad Institute Genome Sequencing Center for Infectious Disease"/>
            <person name="Wu L."/>
            <person name="Ma J."/>
        </authorList>
    </citation>
    <scope>NUCLEOTIDE SEQUENCE [LARGE SCALE GENOMIC DNA]</scope>
    <source>
        <strain evidence="3 4">JCM 14900</strain>
    </source>
</reference>
<organism evidence="3 4">
    <name type="scientific">Microbacterium aoyamense</name>
    <dbReference type="NCBI Taxonomy" id="344166"/>
    <lineage>
        <taxon>Bacteria</taxon>
        <taxon>Bacillati</taxon>
        <taxon>Actinomycetota</taxon>
        <taxon>Actinomycetes</taxon>
        <taxon>Micrococcales</taxon>
        <taxon>Microbacteriaceae</taxon>
        <taxon>Microbacterium</taxon>
    </lineage>
</organism>
<dbReference type="Gene3D" id="2.40.10.10">
    <property type="entry name" value="Trypsin-like serine proteases"/>
    <property type="match status" value="1"/>
</dbReference>
<dbReference type="SUPFAM" id="SSF50494">
    <property type="entry name" value="Trypsin-like serine proteases"/>
    <property type="match status" value="1"/>
</dbReference>
<evidence type="ECO:0008006" key="5">
    <source>
        <dbReference type="Google" id="ProtNLM"/>
    </source>
</evidence>